<feature type="transmembrane region" description="Helical" evidence="1">
    <location>
        <begin position="129"/>
        <end position="152"/>
    </location>
</feature>
<reference evidence="3 4" key="1">
    <citation type="journal article" date="2016" name="Nat. Commun.">
        <title>Thousands of microbial genomes shed light on interconnected biogeochemical processes in an aquifer system.</title>
        <authorList>
            <person name="Anantharaman K."/>
            <person name="Brown C.T."/>
            <person name="Hug L.A."/>
            <person name="Sharon I."/>
            <person name="Castelle C.J."/>
            <person name="Probst A.J."/>
            <person name="Thomas B.C."/>
            <person name="Singh A."/>
            <person name="Wilkins M.J."/>
            <person name="Karaoz U."/>
            <person name="Brodie E.L."/>
            <person name="Williams K.H."/>
            <person name="Hubbard S.S."/>
            <person name="Banfield J.F."/>
        </authorList>
    </citation>
    <scope>NUCLEOTIDE SEQUENCE [LARGE SCALE GENOMIC DNA]</scope>
</reference>
<feature type="transmembrane region" description="Helical" evidence="1">
    <location>
        <begin position="43"/>
        <end position="61"/>
    </location>
</feature>
<organism evidence="3 4">
    <name type="scientific">Candidatus Kaiserbacteria bacterium RIFCSPHIGHO2_01_FULL_48_10</name>
    <dbReference type="NCBI Taxonomy" id="1798476"/>
    <lineage>
        <taxon>Bacteria</taxon>
        <taxon>Candidatus Kaiseribacteriota</taxon>
    </lineage>
</organism>
<accession>A0A1F6C5C7</accession>
<evidence type="ECO:0000313" key="3">
    <source>
        <dbReference type="EMBL" id="OGG44341.1"/>
    </source>
</evidence>
<feature type="transmembrane region" description="Helical" evidence="1">
    <location>
        <begin position="73"/>
        <end position="96"/>
    </location>
</feature>
<evidence type="ECO:0000259" key="2">
    <source>
        <dbReference type="Pfam" id="PF11141"/>
    </source>
</evidence>
<dbReference type="EMBL" id="MFKP01000011">
    <property type="protein sequence ID" value="OGG44341.1"/>
    <property type="molecule type" value="Genomic_DNA"/>
</dbReference>
<feature type="domain" description="DUF2914" evidence="2">
    <location>
        <begin position="275"/>
        <end position="343"/>
    </location>
</feature>
<keyword evidence="1" id="KW-1133">Transmembrane helix</keyword>
<evidence type="ECO:0000256" key="1">
    <source>
        <dbReference type="SAM" id="Phobius"/>
    </source>
</evidence>
<keyword evidence="1" id="KW-0812">Transmembrane</keyword>
<sequence length="357" mass="40474">MSQLKDFIFRNEHSLSGVALFAGFIIDSLTLRRVDLLPETILLYSYLGIAALSIFLIHLMEESAARGGIGSRFVPWLTFLLQFTFGGLFSAFLIFYSRSASLAASWPFLILLLFVFLGTEFFRKFHARLIFQLSVFFFAIFSFCVFSVPIAVGTIGPWVFVLSGVMSVLTFSIFIFLLRFTGRARMRARMGGIIFSTALIFFLINALYFLNILPPIPLALKEIGIYHSVVRTDAAYVLRGEERAWYKALWRPTFHITEGTPLYVFAAVFAPVSLKTDVVHRWQYYDQATATWNDSTIVRFPMIGGRDEGFRGFSLKYGATPGLWRVSVETPSGQLIGRTTFVVEIVSMPPLREEVLR</sequence>
<protein>
    <recommendedName>
        <fullName evidence="2">DUF2914 domain-containing protein</fullName>
    </recommendedName>
</protein>
<gene>
    <name evidence="3" type="ORF">A2841_00950</name>
</gene>
<dbReference type="InterPro" id="IPR022606">
    <property type="entry name" value="DUF2914"/>
</dbReference>
<evidence type="ECO:0000313" key="4">
    <source>
        <dbReference type="Proteomes" id="UP000178249"/>
    </source>
</evidence>
<proteinExistence type="predicted"/>
<keyword evidence="1" id="KW-0472">Membrane</keyword>
<dbReference type="AlphaFoldDB" id="A0A1F6C5C7"/>
<feature type="transmembrane region" description="Helical" evidence="1">
    <location>
        <begin position="190"/>
        <end position="210"/>
    </location>
</feature>
<feature type="transmembrane region" description="Helical" evidence="1">
    <location>
        <begin position="158"/>
        <end position="178"/>
    </location>
</feature>
<feature type="transmembrane region" description="Helical" evidence="1">
    <location>
        <begin position="102"/>
        <end position="122"/>
    </location>
</feature>
<name>A0A1F6C5C7_9BACT</name>
<dbReference type="Proteomes" id="UP000178249">
    <property type="component" value="Unassembled WGS sequence"/>
</dbReference>
<feature type="transmembrane region" description="Helical" evidence="1">
    <location>
        <begin position="12"/>
        <end position="31"/>
    </location>
</feature>
<dbReference type="Pfam" id="PF11141">
    <property type="entry name" value="DUF2914"/>
    <property type="match status" value="1"/>
</dbReference>
<comment type="caution">
    <text evidence="3">The sequence shown here is derived from an EMBL/GenBank/DDBJ whole genome shotgun (WGS) entry which is preliminary data.</text>
</comment>